<reference evidence="3" key="1">
    <citation type="journal article" date="2019" name="Int. J. Syst. Evol. Microbiol.">
        <title>The Global Catalogue of Microorganisms (GCM) 10K type strain sequencing project: providing services to taxonomists for standard genome sequencing and annotation.</title>
        <authorList>
            <consortium name="The Broad Institute Genomics Platform"/>
            <consortium name="The Broad Institute Genome Sequencing Center for Infectious Disease"/>
            <person name="Wu L."/>
            <person name="Ma J."/>
        </authorList>
    </citation>
    <scope>NUCLEOTIDE SEQUENCE [LARGE SCALE GENOMIC DNA]</scope>
    <source>
        <strain evidence="3">JCM 16603</strain>
    </source>
</reference>
<dbReference type="Proteomes" id="UP001501310">
    <property type="component" value="Unassembled WGS sequence"/>
</dbReference>
<comment type="caution">
    <text evidence="2">The sequence shown here is derived from an EMBL/GenBank/DDBJ whole genome shotgun (WGS) entry which is preliminary data.</text>
</comment>
<evidence type="ECO:0000313" key="2">
    <source>
        <dbReference type="EMBL" id="GAA4004954.1"/>
    </source>
</evidence>
<dbReference type="Gene3D" id="3.10.310.50">
    <property type="match status" value="1"/>
</dbReference>
<dbReference type="Pfam" id="PF04536">
    <property type="entry name" value="TPM_phosphatase"/>
    <property type="match status" value="1"/>
</dbReference>
<name>A0ABP7S0K7_9SPHN</name>
<accession>A0ABP7S0K7</accession>
<organism evidence="2 3">
    <name type="scientific">Sphingomonas humi</name>
    <dbReference type="NCBI Taxonomy" id="335630"/>
    <lineage>
        <taxon>Bacteria</taxon>
        <taxon>Pseudomonadati</taxon>
        <taxon>Pseudomonadota</taxon>
        <taxon>Alphaproteobacteria</taxon>
        <taxon>Sphingomonadales</taxon>
        <taxon>Sphingomonadaceae</taxon>
        <taxon>Sphingomonas</taxon>
    </lineage>
</organism>
<proteinExistence type="predicted"/>
<evidence type="ECO:0000313" key="3">
    <source>
        <dbReference type="Proteomes" id="UP001501310"/>
    </source>
</evidence>
<dbReference type="RefSeq" id="WP_344709762.1">
    <property type="nucleotide sequence ID" value="NZ_BAAAZD010000002.1"/>
</dbReference>
<keyword evidence="3" id="KW-1185">Reference proteome</keyword>
<feature type="domain" description="TPM" evidence="1">
    <location>
        <begin position="62"/>
        <end position="169"/>
    </location>
</feature>
<dbReference type="PROSITE" id="PS51257">
    <property type="entry name" value="PROKAR_LIPOPROTEIN"/>
    <property type="match status" value="1"/>
</dbReference>
<evidence type="ECO:0000259" key="1">
    <source>
        <dbReference type="Pfam" id="PF04536"/>
    </source>
</evidence>
<sequence length="170" mass="18161">MRNFVLVSALVLGGCRAQSDIAQVTYFDNGALGITEVQRSGIGVSQAKRSATFVVTSPEGKVVDLAFVLDDGAEKRLADRVARVNAQGSRQLMVVTVPIDKHGSLELFGWGVRMPQTMMALMVDPDAGAVRIEGPMSAEAKALIVRQMQPALKAHRLEEALTAGIDRLGS</sequence>
<protein>
    <recommendedName>
        <fullName evidence="1">TPM domain-containing protein</fullName>
    </recommendedName>
</protein>
<dbReference type="EMBL" id="BAAAZD010000002">
    <property type="protein sequence ID" value="GAA4004954.1"/>
    <property type="molecule type" value="Genomic_DNA"/>
</dbReference>
<dbReference type="InterPro" id="IPR007621">
    <property type="entry name" value="TPM_dom"/>
</dbReference>
<gene>
    <name evidence="2" type="ORF">GCM10022211_16370</name>
</gene>